<dbReference type="GO" id="GO:0022627">
    <property type="term" value="C:cytosolic small ribosomal subunit"/>
    <property type="evidence" value="ECO:0007669"/>
    <property type="project" value="TreeGrafter"/>
</dbReference>
<sequence>MKIKITTTNIELTSAIENYVEEKIRSVEKFAIPHENEDPVVSVEIGKTTNHHQSGDVFKAEVNMSVRGKHFRATSEKNDLYAAIDDMRNELVRELSSHKDRTRTLVRKGAGMIKNMLRFGKGE</sequence>
<evidence type="ECO:0000313" key="3">
    <source>
        <dbReference type="Proteomes" id="UP000033815"/>
    </source>
</evidence>
<comment type="caution">
    <text evidence="2">The sequence shown here is derived from an EMBL/GenBank/DDBJ whole genome shotgun (WGS) entry which is preliminary data.</text>
</comment>
<reference evidence="2 3" key="1">
    <citation type="journal article" date="2015" name="Nature">
        <title>rRNA introns, odd ribosomes, and small enigmatic genomes across a large radiation of phyla.</title>
        <authorList>
            <person name="Brown C.T."/>
            <person name="Hug L.A."/>
            <person name="Thomas B.C."/>
            <person name="Sharon I."/>
            <person name="Castelle C.J."/>
            <person name="Singh A."/>
            <person name="Wilkins M.J."/>
            <person name="Williams K.H."/>
            <person name="Banfield J.F."/>
        </authorList>
    </citation>
    <scope>NUCLEOTIDE SEQUENCE [LARGE SCALE GENOMIC DNA]</scope>
</reference>
<dbReference type="EMBL" id="LCHP01000005">
    <property type="protein sequence ID" value="KKT36546.1"/>
    <property type="molecule type" value="Genomic_DNA"/>
</dbReference>
<dbReference type="InterPro" id="IPR003489">
    <property type="entry name" value="RHF/RaiA"/>
</dbReference>
<dbReference type="GO" id="GO:0043024">
    <property type="term" value="F:ribosomal small subunit binding"/>
    <property type="evidence" value="ECO:0007669"/>
    <property type="project" value="TreeGrafter"/>
</dbReference>
<dbReference type="PANTHER" id="PTHR33231:SF1">
    <property type="entry name" value="30S RIBOSOMAL PROTEIN"/>
    <property type="match status" value="1"/>
</dbReference>
<evidence type="ECO:0000256" key="1">
    <source>
        <dbReference type="ARBA" id="ARBA00022845"/>
    </source>
</evidence>
<proteinExistence type="predicted"/>
<dbReference type="Pfam" id="PF02482">
    <property type="entry name" value="Ribosomal_S30AE"/>
    <property type="match status" value="1"/>
</dbReference>
<dbReference type="GO" id="GO:0045900">
    <property type="term" value="P:negative regulation of translational elongation"/>
    <property type="evidence" value="ECO:0007669"/>
    <property type="project" value="TreeGrafter"/>
</dbReference>
<accession>A0A837IAA1</accession>
<dbReference type="InterPro" id="IPR036567">
    <property type="entry name" value="RHF-like"/>
</dbReference>
<protein>
    <submittedName>
        <fullName evidence="2">Ribosome-associated factor y</fullName>
    </submittedName>
</protein>
<dbReference type="CDD" id="cd00552">
    <property type="entry name" value="RaiA"/>
    <property type="match status" value="1"/>
</dbReference>
<evidence type="ECO:0000313" key="2">
    <source>
        <dbReference type="EMBL" id="KKT36546.1"/>
    </source>
</evidence>
<dbReference type="Proteomes" id="UP000033815">
    <property type="component" value="Unassembled WGS sequence"/>
</dbReference>
<keyword evidence="1" id="KW-0810">Translation regulation</keyword>
<name>A0A837IAA1_9BACT</name>
<organism evidence="2 3">
    <name type="scientific">Candidatus Nomurabacteria bacterium GW2011_GWB1_44_12</name>
    <dbReference type="NCBI Taxonomy" id="1618748"/>
    <lineage>
        <taxon>Bacteria</taxon>
        <taxon>Candidatus Nomuraibacteriota</taxon>
    </lineage>
</organism>
<dbReference type="Gene3D" id="3.30.160.100">
    <property type="entry name" value="Ribosome hibernation promotion factor-like"/>
    <property type="match status" value="1"/>
</dbReference>
<dbReference type="PANTHER" id="PTHR33231">
    <property type="entry name" value="30S RIBOSOMAL PROTEIN"/>
    <property type="match status" value="1"/>
</dbReference>
<dbReference type="SUPFAM" id="SSF69754">
    <property type="entry name" value="Ribosome binding protein Y (YfiA homologue)"/>
    <property type="match status" value="1"/>
</dbReference>
<dbReference type="NCBIfam" id="TIGR00741">
    <property type="entry name" value="yfiA"/>
    <property type="match status" value="1"/>
</dbReference>
<gene>
    <name evidence="2" type="ORF">UW25_C0005G0028</name>
</gene>
<dbReference type="InterPro" id="IPR050574">
    <property type="entry name" value="HPF/YfiA_ribosome-assoc"/>
</dbReference>
<dbReference type="AlphaFoldDB" id="A0A837IAA1"/>